<gene>
    <name evidence="1" type="ORF">O181_011422</name>
</gene>
<reference evidence="1" key="1">
    <citation type="submission" date="2021-03" db="EMBL/GenBank/DDBJ databases">
        <title>Draft genome sequence of rust myrtle Austropuccinia psidii MF-1, a brazilian biotype.</title>
        <authorList>
            <person name="Quecine M.C."/>
            <person name="Pachon D.M.R."/>
            <person name="Bonatelli M.L."/>
            <person name="Correr F.H."/>
            <person name="Franceschini L.M."/>
            <person name="Leite T.F."/>
            <person name="Margarido G.R.A."/>
            <person name="Almeida C.A."/>
            <person name="Ferrarezi J.A."/>
            <person name="Labate C.A."/>
        </authorList>
    </citation>
    <scope>NUCLEOTIDE SEQUENCE</scope>
    <source>
        <strain evidence="1">MF-1</strain>
    </source>
</reference>
<accession>A0A9Q3BVP6</accession>
<sequence>MDSARSRNLLPLGVNNRFLILGVVGTHLSSIVMPEYLGLEQRSQIVGMWNAGLSIQQISQQVAIPKSTVYDTIRRFWERGTCANHPKSGRLKILNNEDCQDLDRVYQRKQMSEPT</sequence>
<dbReference type="SUPFAM" id="SSF46689">
    <property type="entry name" value="Homeodomain-like"/>
    <property type="match status" value="1"/>
</dbReference>
<dbReference type="InterPro" id="IPR036388">
    <property type="entry name" value="WH-like_DNA-bd_sf"/>
</dbReference>
<keyword evidence="2" id="KW-1185">Reference proteome</keyword>
<organism evidence="1 2">
    <name type="scientific">Austropuccinia psidii MF-1</name>
    <dbReference type="NCBI Taxonomy" id="1389203"/>
    <lineage>
        <taxon>Eukaryota</taxon>
        <taxon>Fungi</taxon>
        <taxon>Dikarya</taxon>
        <taxon>Basidiomycota</taxon>
        <taxon>Pucciniomycotina</taxon>
        <taxon>Pucciniomycetes</taxon>
        <taxon>Pucciniales</taxon>
        <taxon>Sphaerophragmiaceae</taxon>
        <taxon>Austropuccinia</taxon>
    </lineage>
</organism>
<comment type="caution">
    <text evidence="1">The sequence shown here is derived from an EMBL/GenBank/DDBJ whole genome shotgun (WGS) entry which is preliminary data.</text>
</comment>
<dbReference type="Proteomes" id="UP000765509">
    <property type="component" value="Unassembled WGS sequence"/>
</dbReference>
<proteinExistence type="predicted"/>
<dbReference type="OrthoDB" id="2417635at2759"/>
<protein>
    <recommendedName>
        <fullName evidence="3">Paired domain-containing protein</fullName>
    </recommendedName>
</protein>
<name>A0A9Q3BVP6_9BASI</name>
<dbReference type="AlphaFoldDB" id="A0A9Q3BVP6"/>
<dbReference type="Gene3D" id="1.10.10.10">
    <property type="entry name" value="Winged helix-like DNA-binding domain superfamily/Winged helix DNA-binding domain"/>
    <property type="match status" value="1"/>
</dbReference>
<dbReference type="Pfam" id="PF13384">
    <property type="entry name" value="HTH_23"/>
    <property type="match status" value="1"/>
</dbReference>
<evidence type="ECO:0008006" key="3">
    <source>
        <dbReference type="Google" id="ProtNLM"/>
    </source>
</evidence>
<evidence type="ECO:0000313" key="1">
    <source>
        <dbReference type="EMBL" id="MBW0471707.1"/>
    </source>
</evidence>
<dbReference type="InterPro" id="IPR009057">
    <property type="entry name" value="Homeodomain-like_sf"/>
</dbReference>
<dbReference type="EMBL" id="AVOT02002839">
    <property type="protein sequence ID" value="MBW0471707.1"/>
    <property type="molecule type" value="Genomic_DNA"/>
</dbReference>
<evidence type="ECO:0000313" key="2">
    <source>
        <dbReference type="Proteomes" id="UP000765509"/>
    </source>
</evidence>